<dbReference type="OrthoDB" id="9805159at2"/>
<dbReference type="AlphaFoldDB" id="A0A3N2R8I6"/>
<evidence type="ECO:0000313" key="4">
    <source>
        <dbReference type="EMBL" id="ROU03745.1"/>
    </source>
</evidence>
<gene>
    <name evidence="4" type="ORF">EAT49_05480</name>
</gene>
<comment type="caution">
    <text evidence="4">The sequence shown here is derived from an EMBL/GenBank/DDBJ whole genome shotgun (WGS) entry which is preliminary data.</text>
</comment>
<evidence type="ECO:0000259" key="3">
    <source>
        <dbReference type="SMART" id="SM00642"/>
    </source>
</evidence>
<dbReference type="Gene3D" id="3.90.400.10">
    <property type="entry name" value="Oligo-1,6-glucosidase, Domain 2"/>
    <property type="match status" value="1"/>
</dbReference>
<dbReference type="SMART" id="SM00642">
    <property type="entry name" value="Aamy"/>
    <property type="match status" value="1"/>
</dbReference>
<dbReference type="Gene3D" id="3.20.20.80">
    <property type="entry name" value="Glycosidases"/>
    <property type="match status" value="1"/>
</dbReference>
<proteinExistence type="inferred from homology"/>
<dbReference type="GO" id="GO:0004556">
    <property type="term" value="F:alpha-amylase activity"/>
    <property type="evidence" value="ECO:0007669"/>
    <property type="project" value="TreeGrafter"/>
</dbReference>
<dbReference type="GO" id="GO:0009313">
    <property type="term" value="P:oligosaccharide catabolic process"/>
    <property type="evidence" value="ECO:0007669"/>
    <property type="project" value="TreeGrafter"/>
</dbReference>
<evidence type="ECO:0000313" key="5">
    <source>
        <dbReference type="Proteomes" id="UP000268016"/>
    </source>
</evidence>
<name>A0A3N2R8I6_9RHOB</name>
<dbReference type="PANTHER" id="PTHR10357">
    <property type="entry name" value="ALPHA-AMYLASE FAMILY MEMBER"/>
    <property type="match status" value="1"/>
</dbReference>
<comment type="similarity">
    <text evidence="1">Belongs to the glycosyl hydrolase 13 family.</text>
</comment>
<dbReference type="PANTHER" id="PTHR10357:SF179">
    <property type="entry name" value="NEUTRAL AND BASIC AMINO ACID TRANSPORT PROTEIN RBAT"/>
    <property type="match status" value="1"/>
</dbReference>
<protein>
    <submittedName>
        <fullName evidence="4">Alpha-amylase</fullName>
    </submittedName>
</protein>
<dbReference type="InterPro" id="IPR006047">
    <property type="entry name" value="GH13_cat_dom"/>
</dbReference>
<dbReference type="InterPro" id="IPR017853">
    <property type="entry name" value="GH"/>
</dbReference>
<dbReference type="InterPro" id="IPR045857">
    <property type="entry name" value="O16G_dom_2"/>
</dbReference>
<keyword evidence="5" id="KW-1185">Reference proteome</keyword>
<evidence type="ECO:0000256" key="2">
    <source>
        <dbReference type="SAM" id="MobiDB-lite"/>
    </source>
</evidence>
<reference evidence="4 5" key="1">
    <citation type="submission" date="2018-10" db="EMBL/GenBank/DDBJ databases">
        <title>Histidinibacterium lentulum gen. nov., sp. nov., a marine bacterium from the culture broth of Picochlorum sp. 122.</title>
        <authorList>
            <person name="Wang G."/>
        </authorList>
    </citation>
    <scope>NUCLEOTIDE SEQUENCE [LARGE SCALE GENOMIC DNA]</scope>
    <source>
        <strain evidence="4 5">B17</strain>
    </source>
</reference>
<organism evidence="4 5">
    <name type="scientific">Histidinibacterium lentulum</name>
    <dbReference type="NCBI Taxonomy" id="2480588"/>
    <lineage>
        <taxon>Bacteria</taxon>
        <taxon>Pseudomonadati</taxon>
        <taxon>Pseudomonadota</taxon>
        <taxon>Alphaproteobacteria</taxon>
        <taxon>Rhodobacterales</taxon>
        <taxon>Paracoccaceae</taxon>
        <taxon>Histidinibacterium</taxon>
    </lineage>
</organism>
<dbReference type="Pfam" id="PF00128">
    <property type="entry name" value="Alpha-amylase"/>
    <property type="match status" value="1"/>
</dbReference>
<evidence type="ECO:0000256" key="1">
    <source>
        <dbReference type="ARBA" id="ARBA00008061"/>
    </source>
</evidence>
<accession>A0A3N2R8I6</accession>
<dbReference type="SUPFAM" id="SSF51445">
    <property type="entry name" value="(Trans)glycosidases"/>
    <property type="match status" value="1"/>
</dbReference>
<dbReference type="Proteomes" id="UP000268016">
    <property type="component" value="Unassembled WGS sequence"/>
</dbReference>
<sequence length="543" mass="60475">MAARSSMPRELPPKRDDWPPFPVIYQVYPRSFADTTGSGTGDLEGIRRGLGHIAGLGADAVWIGPVYPSPMVDGGYDVKEYCAVDPMFGGLDDIDRIIEEAGQLGLRVMMDLVFNHTSREHPWFRASERREDGKDDWYCWADPAPGGGAPNNWRSYFGPPAWTWHEGRRQYYLHTFLAEQPKLNLRHPELRAALKDVCRFWCDRGVKGFRMDAVTCYLHDPELKDNPPAAPEVKERMAGPPGSEYREQDHLHDFLPGDGVPFMREVRDWAGDDKYLLGEVNSGNKSVELSTMLVAEDRLDSAYVIDLAARGITGRVLADMVERGACDEGLAWWLSSHDQPRHVTRDGNGSERDARMFALLLLGLPGPLILYQGEELGQVQADLRRDQVTDPFDLRYWPNPPGRDAARVPLAWTAEAPGYGFTEGRPWLPMDTLGPPRSVDAQDGAGRSVLETYRTALGLRKARGMAEGSTEVLEAEEAWFVARINMPRGGEPTLVVLNLSHEDRAWHGLDDDGGRMLLASDGAEALGKVPRRSALWFGKGEGA</sequence>
<dbReference type="EMBL" id="RDRB01000002">
    <property type="protein sequence ID" value="ROU03745.1"/>
    <property type="molecule type" value="Genomic_DNA"/>
</dbReference>
<feature type="region of interest" description="Disordered" evidence="2">
    <location>
        <begin position="227"/>
        <end position="246"/>
    </location>
</feature>
<feature type="domain" description="Glycosyl hydrolase family 13 catalytic" evidence="3">
    <location>
        <begin position="26"/>
        <end position="407"/>
    </location>
</feature>